<keyword evidence="1" id="KW-0175">Coiled coil</keyword>
<reference evidence="3 4" key="1">
    <citation type="journal article" date="2024" name="Nat. Commun.">
        <title>Phylogenomics reveals the evolutionary origins of lichenization in chlorophyte algae.</title>
        <authorList>
            <person name="Puginier C."/>
            <person name="Libourel C."/>
            <person name="Otte J."/>
            <person name="Skaloud P."/>
            <person name="Haon M."/>
            <person name="Grisel S."/>
            <person name="Petersen M."/>
            <person name="Berrin J.G."/>
            <person name="Delaux P.M."/>
            <person name="Dal Grande F."/>
            <person name="Keller J."/>
        </authorList>
    </citation>
    <scope>NUCLEOTIDE SEQUENCE [LARGE SCALE GENOMIC DNA]</scope>
    <source>
        <strain evidence="3 4">SAG 2523</strain>
    </source>
</reference>
<dbReference type="AlphaFoldDB" id="A0AAW1TBN2"/>
<dbReference type="EMBL" id="JALJOV010000142">
    <property type="protein sequence ID" value="KAK9866663.1"/>
    <property type="molecule type" value="Genomic_DNA"/>
</dbReference>
<protein>
    <submittedName>
        <fullName evidence="3">Uncharacterized protein</fullName>
    </submittedName>
</protein>
<evidence type="ECO:0000313" key="3">
    <source>
        <dbReference type="EMBL" id="KAK9866663.1"/>
    </source>
</evidence>
<name>A0AAW1TBN2_9CHLO</name>
<evidence type="ECO:0000256" key="1">
    <source>
        <dbReference type="SAM" id="Coils"/>
    </source>
</evidence>
<gene>
    <name evidence="3" type="ORF">WJX84_001631</name>
</gene>
<proteinExistence type="predicted"/>
<dbReference type="Proteomes" id="UP001485043">
    <property type="component" value="Unassembled WGS sequence"/>
</dbReference>
<accession>A0AAW1TBN2</accession>
<evidence type="ECO:0000256" key="2">
    <source>
        <dbReference type="SAM" id="MobiDB-lite"/>
    </source>
</evidence>
<feature type="region of interest" description="Disordered" evidence="2">
    <location>
        <begin position="1"/>
        <end position="28"/>
    </location>
</feature>
<keyword evidence="4" id="KW-1185">Reference proteome</keyword>
<evidence type="ECO:0000313" key="4">
    <source>
        <dbReference type="Proteomes" id="UP001485043"/>
    </source>
</evidence>
<sequence>MGKGASLTETEGDWISIASGHKPSRPAVKVPWRAGNKVTEDAYLTMQQDWLILKQSEKEKDDKLRRMTAQLARTEEAAKRAMVQQDSSLRGPGAQRLLDAQRQLEELQRVQGEAAARLAVERKRSSDLRAKVDELKQRLHAALREQRRLVQQMGRAGTPGPAARLGPEAHERDMAAAARQIATQQDTIVTLKAQLADQKAANADLSRRMLPRLQQANSSDSRAGHSVSS</sequence>
<organism evidence="3 4">
    <name type="scientific">Apatococcus fuscideae</name>
    <dbReference type="NCBI Taxonomy" id="2026836"/>
    <lineage>
        <taxon>Eukaryota</taxon>
        <taxon>Viridiplantae</taxon>
        <taxon>Chlorophyta</taxon>
        <taxon>core chlorophytes</taxon>
        <taxon>Trebouxiophyceae</taxon>
        <taxon>Chlorellales</taxon>
        <taxon>Chlorellaceae</taxon>
        <taxon>Apatococcus</taxon>
    </lineage>
</organism>
<comment type="caution">
    <text evidence="3">The sequence shown here is derived from an EMBL/GenBank/DDBJ whole genome shotgun (WGS) entry which is preliminary data.</text>
</comment>
<feature type="region of interest" description="Disordered" evidence="2">
    <location>
        <begin position="206"/>
        <end position="229"/>
    </location>
</feature>
<feature type="coiled-coil region" evidence="1">
    <location>
        <begin position="57"/>
        <end position="152"/>
    </location>
</feature>
<feature type="compositionally biased region" description="Polar residues" evidence="2">
    <location>
        <begin position="214"/>
        <end position="229"/>
    </location>
</feature>